<dbReference type="SUPFAM" id="SSF51735">
    <property type="entry name" value="NAD(P)-binding Rossmann-fold domains"/>
    <property type="match status" value="1"/>
</dbReference>
<dbReference type="AlphaFoldDB" id="I0YRN1"/>
<dbReference type="InterPro" id="IPR036291">
    <property type="entry name" value="NAD(P)-bd_dom_sf"/>
</dbReference>
<dbReference type="OrthoDB" id="204377at2759"/>
<dbReference type="InterPro" id="IPR041121">
    <property type="entry name" value="SDH_C"/>
</dbReference>
<feature type="domain" description="SDH C-terminal" evidence="2">
    <location>
        <begin position="489"/>
        <end position="517"/>
    </location>
</feature>
<reference evidence="3 4" key="1">
    <citation type="journal article" date="2012" name="Genome Biol.">
        <title>The genome of the polar eukaryotic microalga coccomyxa subellipsoidea reveals traits of cold adaptation.</title>
        <authorList>
            <person name="Blanc G."/>
            <person name="Agarkova I."/>
            <person name="Grimwood J."/>
            <person name="Kuo A."/>
            <person name="Brueggeman A."/>
            <person name="Dunigan D."/>
            <person name="Gurnon J."/>
            <person name="Ladunga I."/>
            <person name="Lindquist E."/>
            <person name="Lucas S."/>
            <person name="Pangilinan J."/>
            <person name="Proschold T."/>
            <person name="Salamov A."/>
            <person name="Schmutz J."/>
            <person name="Weeks D."/>
            <person name="Yamada T."/>
            <person name="Claverie J.M."/>
            <person name="Grigoriev I."/>
            <person name="Van Etten J."/>
            <person name="Lomsadze A."/>
            <person name="Borodovsky M."/>
        </authorList>
    </citation>
    <scope>NUCLEOTIDE SEQUENCE [LARGE SCALE GENOMIC DNA]</scope>
    <source>
        <strain evidence="3 4">C-169</strain>
    </source>
</reference>
<dbReference type="STRING" id="574566.I0YRN1"/>
<feature type="domain" description="Shikimate dehydrogenase substrate binding N-terminal" evidence="1">
    <location>
        <begin position="252"/>
        <end position="322"/>
    </location>
</feature>
<dbReference type="KEGG" id="csl:COCSUDRAFT_17823"/>
<dbReference type="Proteomes" id="UP000007264">
    <property type="component" value="Unassembled WGS sequence"/>
</dbReference>
<dbReference type="PANTHER" id="PTHR21089">
    <property type="entry name" value="SHIKIMATE DEHYDROGENASE"/>
    <property type="match status" value="1"/>
</dbReference>
<dbReference type="Pfam" id="PF08501">
    <property type="entry name" value="Shikimate_dh_N"/>
    <property type="match status" value="1"/>
</dbReference>
<comment type="caution">
    <text evidence="3">The sequence shown here is derived from an EMBL/GenBank/DDBJ whole genome shotgun (WGS) entry which is preliminary data.</text>
</comment>
<organism evidence="3 4">
    <name type="scientific">Coccomyxa subellipsoidea (strain C-169)</name>
    <name type="common">Green microalga</name>
    <dbReference type="NCBI Taxonomy" id="574566"/>
    <lineage>
        <taxon>Eukaryota</taxon>
        <taxon>Viridiplantae</taxon>
        <taxon>Chlorophyta</taxon>
        <taxon>core chlorophytes</taxon>
        <taxon>Trebouxiophyceae</taxon>
        <taxon>Trebouxiophyceae incertae sedis</taxon>
        <taxon>Coccomyxaceae</taxon>
        <taxon>Coccomyxa</taxon>
        <taxon>Coccomyxa subellipsoidea</taxon>
    </lineage>
</organism>
<dbReference type="InterPro" id="IPR046346">
    <property type="entry name" value="Aminoacid_DH-like_N_sf"/>
</dbReference>
<dbReference type="RefSeq" id="XP_005645594.1">
    <property type="nucleotide sequence ID" value="XM_005645537.1"/>
</dbReference>
<dbReference type="InterPro" id="IPR022893">
    <property type="entry name" value="Shikimate_DH_fam"/>
</dbReference>
<dbReference type="InterPro" id="IPR001381">
    <property type="entry name" value="DHquinase_I"/>
</dbReference>
<keyword evidence="4" id="KW-1185">Reference proteome</keyword>
<name>I0YRN1_COCSC</name>
<gene>
    <name evidence="3" type="ORF">COCSUDRAFT_17823</name>
</gene>
<dbReference type="CDD" id="cd00502">
    <property type="entry name" value="DHQase_I"/>
    <property type="match status" value="1"/>
</dbReference>
<dbReference type="GO" id="GO:0009423">
    <property type="term" value="P:chorismate biosynthetic process"/>
    <property type="evidence" value="ECO:0007669"/>
    <property type="project" value="TreeGrafter"/>
</dbReference>
<dbReference type="HAMAP" id="MF_00214">
    <property type="entry name" value="AroD"/>
    <property type="match status" value="1"/>
</dbReference>
<evidence type="ECO:0000313" key="3">
    <source>
        <dbReference type="EMBL" id="EIE21050.1"/>
    </source>
</evidence>
<proteinExistence type="inferred from homology"/>
<dbReference type="PANTHER" id="PTHR21089:SF1">
    <property type="entry name" value="BIFUNCTIONAL 3-DEHYDROQUINATE DEHYDRATASE_SHIKIMATE DEHYDROGENASE, CHLOROPLASTIC"/>
    <property type="match status" value="1"/>
</dbReference>
<dbReference type="NCBIfam" id="TIGR01093">
    <property type="entry name" value="aroD"/>
    <property type="match status" value="1"/>
</dbReference>
<dbReference type="GO" id="GO:0019632">
    <property type="term" value="P:shikimate metabolic process"/>
    <property type="evidence" value="ECO:0007669"/>
    <property type="project" value="TreeGrafter"/>
</dbReference>
<dbReference type="GeneID" id="17039032"/>
<evidence type="ECO:0000259" key="2">
    <source>
        <dbReference type="Pfam" id="PF18317"/>
    </source>
</evidence>
<dbReference type="Pfam" id="PF18317">
    <property type="entry name" value="SDH_C"/>
    <property type="match status" value="1"/>
</dbReference>
<dbReference type="Gene3D" id="3.40.50.10860">
    <property type="entry name" value="Leucine Dehydrogenase, chain A, domain 1"/>
    <property type="match status" value="1"/>
</dbReference>
<dbReference type="Gene3D" id="3.40.50.720">
    <property type="entry name" value="NAD(P)-binding Rossmann-like Domain"/>
    <property type="match status" value="1"/>
</dbReference>
<sequence>MSSVTADTVDGALAEIGEAAHLGADLVELRLDFLTDIDLLDPTPMLERMLGACETALLPALVTFRPMWEGGQYSGPDLPRLAVLKAAAGAGAQYIDVEHLAAGSFFSSEGEVPSSTAVIISHHNYSETPSDEALEALVEDMFDEGADIAKIATTAKCVEDSARMLALPGKAPGGWLVIALAMGEAGLPTRLLAPKFGGYLIFGALSAEESSATGQSTIAELRRLYRVHSQTEDTKVFGIVDSPAAAVRGPPWSAVLHNAALAAAGMDTIYVPLCADDLRSCLDAFPCFSGFCLTAPHQVLAALECADEADRSAARIGAADTLQRQTDGRLQAYNTEWAAAVSALEAALGGAWCNAGSPQKGESALRGKCVVVVGAGGAGRALAFGVVEKGARVIVCDRQVTSSALQQQMAGILAISLGSGASAVKHADVAAGRVAGDVLINSMPACMEESLVSAAALSCYRVVLDATCTSLQTRLLREAQELGCATVSGLEISVTQAAQQFELLTGAPAPVALMRQATLERMHATNNA</sequence>
<dbReference type="SUPFAM" id="SSF53223">
    <property type="entry name" value="Aminoacid dehydrogenase-like, N-terminal domain"/>
    <property type="match status" value="1"/>
</dbReference>
<evidence type="ECO:0000313" key="4">
    <source>
        <dbReference type="Proteomes" id="UP000007264"/>
    </source>
</evidence>
<dbReference type="SUPFAM" id="SSF51569">
    <property type="entry name" value="Aldolase"/>
    <property type="match status" value="1"/>
</dbReference>
<dbReference type="Gene3D" id="3.20.20.70">
    <property type="entry name" value="Aldolase class I"/>
    <property type="match status" value="1"/>
</dbReference>
<evidence type="ECO:0000259" key="1">
    <source>
        <dbReference type="Pfam" id="PF08501"/>
    </source>
</evidence>
<dbReference type="GO" id="GO:0003855">
    <property type="term" value="F:3-dehydroquinate dehydratase activity"/>
    <property type="evidence" value="ECO:0007669"/>
    <property type="project" value="InterPro"/>
</dbReference>
<dbReference type="eggNOG" id="KOG0692">
    <property type="taxonomic scope" value="Eukaryota"/>
</dbReference>
<dbReference type="GO" id="GO:0004764">
    <property type="term" value="F:shikimate 3-dehydrogenase (NADP+) activity"/>
    <property type="evidence" value="ECO:0007669"/>
    <property type="project" value="InterPro"/>
</dbReference>
<dbReference type="InterPro" id="IPR013785">
    <property type="entry name" value="Aldolase_TIM"/>
</dbReference>
<dbReference type="EMBL" id="AGSI01000013">
    <property type="protein sequence ID" value="EIE21050.1"/>
    <property type="molecule type" value="Genomic_DNA"/>
</dbReference>
<accession>I0YRN1</accession>
<dbReference type="Pfam" id="PF01487">
    <property type="entry name" value="DHquinase_I"/>
    <property type="match status" value="1"/>
</dbReference>
<protein>
    <submittedName>
        <fullName evidence="3">Aldolase</fullName>
    </submittedName>
</protein>
<dbReference type="InterPro" id="IPR013708">
    <property type="entry name" value="Shikimate_DH-bd_N"/>
</dbReference>